<dbReference type="PROSITE" id="PS00028">
    <property type="entry name" value="ZINC_FINGER_C2H2_1"/>
    <property type="match status" value="2"/>
</dbReference>
<dbReference type="PANTHER" id="PTHR46869:SF1">
    <property type="entry name" value="C2H2-LIKE ZINC FINGER PROTEIN"/>
    <property type="match status" value="1"/>
</dbReference>
<dbReference type="GO" id="GO:0008270">
    <property type="term" value="F:zinc ion binding"/>
    <property type="evidence" value="ECO:0007669"/>
    <property type="project" value="UniProtKB-KW"/>
</dbReference>
<dbReference type="InterPro" id="IPR013087">
    <property type="entry name" value="Znf_C2H2_type"/>
</dbReference>
<dbReference type="PROSITE" id="PS50157">
    <property type="entry name" value="ZINC_FINGER_C2H2_2"/>
    <property type="match status" value="2"/>
</dbReference>
<keyword evidence="1" id="KW-0862">Zinc</keyword>
<sequence length="430" mass="48326">MNEDRKMMRGATRSFSNKRCSYGKSFAGHLRVHKIGIDSNWESFSKVREDSKNEKGYFSFEDGGRSGYGLRMNPKKSRRLVDSSSAALRGQGCSNVCKECGKGFQSLKALCGHMACHSEKASGWSEEDEDAIDQISECNKQFRSVTESDQSNGYSSSEIEQEQELANCLMMLSRDDHGMHAPNSNDSMVLESKASPVRAMVRTTGGVNLPKGKLKSSEILVNSNRSNAGYLRYESQQHLHSGSSIYGHLKIKELAEPRRVKDISNADHLGKKYHIRTEYMNEPAARKNIRAGGLEYTFTNGKQMHQCDICYKHFDSHKDLKGHKSASSCYRKVELSRLPQPNTKVHNHQSTRNVSYDWKKKLGTKKSYRHECPICFRIFKSGQALGGHKRSHFLGSSVIRSPATGSEVRKVHNLIDLNLPAPSCSASFHF</sequence>
<feature type="domain" description="C2H2-type" evidence="2">
    <location>
        <begin position="95"/>
        <end position="122"/>
    </location>
</feature>
<evidence type="ECO:0000259" key="2">
    <source>
        <dbReference type="PROSITE" id="PS50157"/>
    </source>
</evidence>
<dbReference type="Pfam" id="PF13912">
    <property type="entry name" value="zf-C2H2_6"/>
    <property type="match status" value="3"/>
</dbReference>
<evidence type="ECO:0000313" key="3">
    <source>
        <dbReference type="EMBL" id="KAK4773883.1"/>
    </source>
</evidence>
<protein>
    <recommendedName>
        <fullName evidence="2">C2H2-type domain-containing protein</fullName>
    </recommendedName>
</protein>
<dbReference type="Proteomes" id="UP001345219">
    <property type="component" value="Chromosome 22"/>
</dbReference>
<keyword evidence="1" id="KW-0863">Zinc-finger</keyword>
<evidence type="ECO:0000256" key="1">
    <source>
        <dbReference type="PROSITE-ProRule" id="PRU00042"/>
    </source>
</evidence>
<feature type="domain" description="C2H2-type" evidence="2">
    <location>
        <begin position="370"/>
        <end position="392"/>
    </location>
</feature>
<dbReference type="SMART" id="SM00355">
    <property type="entry name" value="ZnF_C2H2"/>
    <property type="match status" value="3"/>
</dbReference>
<name>A0AAN7QS29_9MYRT</name>
<dbReference type="AlphaFoldDB" id="A0AAN7QS29"/>
<gene>
    <name evidence="3" type="ORF">SAY87_028902</name>
</gene>
<proteinExistence type="predicted"/>
<dbReference type="PANTHER" id="PTHR46869">
    <property type="entry name" value="C2H2-LIKE ZINC FINGER PROTEIN"/>
    <property type="match status" value="1"/>
</dbReference>
<reference evidence="3 4" key="1">
    <citation type="journal article" date="2023" name="Hortic Res">
        <title>Pangenome of water caltrop reveals structural variations and asymmetric subgenome divergence after allopolyploidization.</title>
        <authorList>
            <person name="Zhang X."/>
            <person name="Chen Y."/>
            <person name="Wang L."/>
            <person name="Yuan Y."/>
            <person name="Fang M."/>
            <person name="Shi L."/>
            <person name="Lu R."/>
            <person name="Comes H.P."/>
            <person name="Ma Y."/>
            <person name="Chen Y."/>
            <person name="Huang G."/>
            <person name="Zhou Y."/>
            <person name="Zheng Z."/>
            <person name="Qiu Y."/>
        </authorList>
    </citation>
    <scope>NUCLEOTIDE SEQUENCE [LARGE SCALE GENOMIC DNA]</scope>
    <source>
        <tissue evidence="3">Roots</tissue>
    </source>
</reference>
<dbReference type="SUPFAM" id="SSF57667">
    <property type="entry name" value="beta-beta-alpha zinc fingers"/>
    <property type="match status" value="1"/>
</dbReference>
<evidence type="ECO:0000313" key="4">
    <source>
        <dbReference type="Proteomes" id="UP001345219"/>
    </source>
</evidence>
<comment type="caution">
    <text evidence="3">The sequence shown here is derived from an EMBL/GenBank/DDBJ whole genome shotgun (WGS) entry which is preliminary data.</text>
</comment>
<accession>A0AAN7QS29</accession>
<dbReference type="EMBL" id="JAXIOK010000004">
    <property type="protein sequence ID" value="KAK4773883.1"/>
    <property type="molecule type" value="Genomic_DNA"/>
</dbReference>
<keyword evidence="1" id="KW-0479">Metal-binding</keyword>
<dbReference type="InterPro" id="IPR036236">
    <property type="entry name" value="Znf_C2H2_sf"/>
</dbReference>
<keyword evidence="4" id="KW-1185">Reference proteome</keyword>
<organism evidence="3 4">
    <name type="scientific">Trapa incisa</name>
    <dbReference type="NCBI Taxonomy" id="236973"/>
    <lineage>
        <taxon>Eukaryota</taxon>
        <taxon>Viridiplantae</taxon>
        <taxon>Streptophyta</taxon>
        <taxon>Embryophyta</taxon>
        <taxon>Tracheophyta</taxon>
        <taxon>Spermatophyta</taxon>
        <taxon>Magnoliopsida</taxon>
        <taxon>eudicotyledons</taxon>
        <taxon>Gunneridae</taxon>
        <taxon>Pentapetalae</taxon>
        <taxon>rosids</taxon>
        <taxon>malvids</taxon>
        <taxon>Myrtales</taxon>
        <taxon>Lythraceae</taxon>
        <taxon>Trapa</taxon>
    </lineage>
</organism>